<dbReference type="Gene3D" id="3.40.50.1460">
    <property type="match status" value="1"/>
</dbReference>
<keyword evidence="4" id="KW-1185">Reference proteome</keyword>
<feature type="domain" description="Peptidase C14 caspase" evidence="2">
    <location>
        <begin position="34"/>
        <end position="241"/>
    </location>
</feature>
<dbReference type="GO" id="GO:0006508">
    <property type="term" value="P:proteolysis"/>
    <property type="evidence" value="ECO:0007669"/>
    <property type="project" value="InterPro"/>
</dbReference>
<dbReference type="GO" id="GO:0004197">
    <property type="term" value="F:cysteine-type endopeptidase activity"/>
    <property type="evidence" value="ECO:0007669"/>
    <property type="project" value="InterPro"/>
</dbReference>
<dbReference type="GO" id="GO:0005737">
    <property type="term" value="C:cytoplasm"/>
    <property type="evidence" value="ECO:0007669"/>
    <property type="project" value="TreeGrafter"/>
</dbReference>
<proteinExistence type="inferred from homology"/>
<organism evidence="3 4">
    <name type="scientific">Armillaria novae-zelandiae</name>
    <dbReference type="NCBI Taxonomy" id="153914"/>
    <lineage>
        <taxon>Eukaryota</taxon>
        <taxon>Fungi</taxon>
        <taxon>Dikarya</taxon>
        <taxon>Basidiomycota</taxon>
        <taxon>Agaricomycotina</taxon>
        <taxon>Agaricomycetes</taxon>
        <taxon>Agaricomycetidae</taxon>
        <taxon>Agaricales</taxon>
        <taxon>Marasmiineae</taxon>
        <taxon>Physalacriaceae</taxon>
        <taxon>Armillaria</taxon>
    </lineage>
</organism>
<dbReference type="PANTHER" id="PTHR48104:SF30">
    <property type="entry name" value="METACASPASE-1"/>
    <property type="match status" value="1"/>
</dbReference>
<dbReference type="AlphaFoldDB" id="A0AA39NZH3"/>
<protein>
    <recommendedName>
        <fullName evidence="2">Peptidase C14 caspase domain-containing protein</fullName>
    </recommendedName>
</protein>
<name>A0AA39NZH3_9AGAR</name>
<dbReference type="InterPro" id="IPR011600">
    <property type="entry name" value="Pept_C14_caspase"/>
</dbReference>
<evidence type="ECO:0000256" key="1">
    <source>
        <dbReference type="ARBA" id="ARBA00009005"/>
    </source>
</evidence>
<dbReference type="PANTHER" id="PTHR48104">
    <property type="entry name" value="METACASPASE-4"/>
    <property type="match status" value="1"/>
</dbReference>
<comment type="similarity">
    <text evidence="1">Belongs to the peptidase C14B family.</text>
</comment>
<dbReference type="Pfam" id="PF00656">
    <property type="entry name" value="Peptidase_C14"/>
    <property type="match status" value="1"/>
</dbReference>
<evidence type="ECO:0000259" key="2">
    <source>
        <dbReference type="Pfam" id="PF00656"/>
    </source>
</evidence>
<evidence type="ECO:0000313" key="3">
    <source>
        <dbReference type="EMBL" id="KAK0474394.1"/>
    </source>
</evidence>
<comment type="caution">
    <text evidence="3">The sequence shown here is derived from an EMBL/GenBank/DDBJ whole genome shotgun (WGS) entry which is preliminary data.</text>
</comment>
<dbReference type="EMBL" id="JAUEPR010000027">
    <property type="protein sequence ID" value="KAK0474394.1"/>
    <property type="molecule type" value="Genomic_DNA"/>
</dbReference>
<dbReference type="InterPro" id="IPR050452">
    <property type="entry name" value="Metacaspase"/>
</dbReference>
<reference evidence="3" key="1">
    <citation type="submission" date="2023-06" db="EMBL/GenBank/DDBJ databases">
        <authorList>
            <consortium name="Lawrence Berkeley National Laboratory"/>
            <person name="Ahrendt S."/>
            <person name="Sahu N."/>
            <person name="Indic B."/>
            <person name="Wong-Bajracharya J."/>
            <person name="Merenyi Z."/>
            <person name="Ke H.-M."/>
            <person name="Monk M."/>
            <person name="Kocsube S."/>
            <person name="Drula E."/>
            <person name="Lipzen A."/>
            <person name="Balint B."/>
            <person name="Henrissat B."/>
            <person name="Andreopoulos B."/>
            <person name="Martin F.M."/>
            <person name="Harder C.B."/>
            <person name="Rigling D."/>
            <person name="Ford K.L."/>
            <person name="Foster G.D."/>
            <person name="Pangilinan J."/>
            <person name="Papanicolaou A."/>
            <person name="Barry K."/>
            <person name="LaButti K."/>
            <person name="Viragh M."/>
            <person name="Koriabine M."/>
            <person name="Yan M."/>
            <person name="Riley R."/>
            <person name="Champramary S."/>
            <person name="Plett K.L."/>
            <person name="Tsai I.J."/>
            <person name="Slot J."/>
            <person name="Sipos G."/>
            <person name="Plett J."/>
            <person name="Nagy L.G."/>
            <person name="Grigoriev I.V."/>
        </authorList>
    </citation>
    <scope>NUCLEOTIDE SEQUENCE</scope>
    <source>
        <strain evidence="3">ICMP 16352</strain>
    </source>
</reference>
<gene>
    <name evidence="3" type="ORF">IW261DRAFT_553815</name>
</gene>
<dbReference type="Proteomes" id="UP001175227">
    <property type="component" value="Unassembled WGS sequence"/>
</dbReference>
<sequence length="265" mass="29498">MEKYMVESLGVPCIRIQLLLGSKEHTSPGDPMYPSRAHIIDAFLGIIDNPEIIHGDNIVIFYARHGSCYPLEGKCDAKKYVEALCPIDRDTVGDDDKPVLDISDREFNTILKQISRVKGHCITVILDCCHSGGLTRNPREARARAFPPTKRATLEDMLIAGDKTLSGSPGYRSISSKDWCSDMSSHVVMAACKDNQFATSKMVEGEDGMDRYNGIFTDSLVRAPQSGCCTRETTYVDLVRSLDRTHHQTPVVAGERKDARLWCQE</sequence>
<evidence type="ECO:0000313" key="4">
    <source>
        <dbReference type="Proteomes" id="UP001175227"/>
    </source>
</evidence>
<accession>A0AA39NZH3</accession>